<dbReference type="CDD" id="cd04852">
    <property type="entry name" value="Peptidases_S8_3"/>
    <property type="match status" value="1"/>
</dbReference>
<feature type="signal peptide" evidence="3">
    <location>
        <begin position="1"/>
        <end position="25"/>
    </location>
</feature>
<sequence length="753" mass="81115">MEKIARPLVVVGLWMLFVMQGKVSPAHIDFKERNSFVPTTDDYGQTRTTYIVHMDQSPTHGASNPEAALSRYTQLLQMLKSASTLDSSSRSAILPLHVYSSACHGFSAHLTSDEAEALKQVNGVLAVYPDTIVPLLTTRTPELLGLTTSSRNLWLDGDLKEDIIIGMIDTWVWPENKSFSDEGLRLVPTRWKGICESGENFNASYCNNKMIGARYYFSGMEKQLSSVTHSKAYGKMLIRSPRDDDGHRSHTASTAPGSMVPNANMFGCANGIARGMAPKARIVAYKAINDSVADGVDIISPSPGGPILPYVKDSIAIGTFGAMSKGVFVSCSAGNNGPKLQTVTNVSPWMMTVGAGTVDRAFPANLGLGDGKIIPRQSMYQLKANGVADNAIQLITGADATLNDTSKAALCMSGSLDHSLAKGRIVVCERGINGHIQKGAEVLVAAGTSMVLYNTDAEGEDTIFDAHYLLATHVCAEAGAALLAYMSGTSNPVEKFQFLGMQLGVTPALAVASFSSRRRNSLTPDVLKPDISAPGVNILAAWSPNLSITKIRFDPRFVDFNIISGTSIPAAIKSAMMTTASRIDNMGGKMVDAATMAEATPFENGAGQVQPEKALNPGLVYDMGPQDYVDFLCAFNITPEDMKLFTAYNKYLVERPFCSHISMKMKRTLTNVGSAKSTYSSQIIAPSDVKITVTPSVLKFHTKNQKKKFTVKVKLVNTPDSSLKNTTVTSFAYLVWTNGVHVVQSPITISLHK</sequence>
<dbReference type="GO" id="GO:0004252">
    <property type="term" value="F:serine-type endopeptidase activity"/>
    <property type="evidence" value="ECO:0007669"/>
    <property type="project" value="InterPro"/>
</dbReference>
<comment type="caution">
    <text evidence="7">The sequence shown here is derived from an EMBL/GenBank/DDBJ whole genome shotgun (WGS) entry which is preliminary data.</text>
</comment>
<evidence type="ECO:0000313" key="8">
    <source>
        <dbReference type="Proteomes" id="UP000822688"/>
    </source>
</evidence>
<comment type="similarity">
    <text evidence="1">Belongs to the peptidase S8 family.</text>
</comment>
<dbReference type="InterPro" id="IPR036852">
    <property type="entry name" value="Peptidase_S8/S53_dom_sf"/>
</dbReference>
<name>A0A8T0HHT3_CERPU</name>
<proteinExistence type="inferred from homology"/>
<dbReference type="InterPro" id="IPR045051">
    <property type="entry name" value="SBT"/>
</dbReference>
<evidence type="ECO:0000259" key="5">
    <source>
        <dbReference type="Pfam" id="PF05922"/>
    </source>
</evidence>
<evidence type="ECO:0000256" key="2">
    <source>
        <dbReference type="SAM" id="MobiDB-lite"/>
    </source>
</evidence>
<dbReference type="Pfam" id="PF17766">
    <property type="entry name" value="fn3_6"/>
    <property type="match status" value="1"/>
</dbReference>
<evidence type="ECO:0000259" key="4">
    <source>
        <dbReference type="Pfam" id="PF00082"/>
    </source>
</evidence>
<reference evidence="7 8" key="1">
    <citation type="submission" date="2020-06" db="EMBL/GenBank/DDBJ databases">
        <title>WGS assembly of Ceratodon purpureus strain R40.</title>
        <authorList>
            <person name="Carey S.B."/>
            <person name="Jenkins J."/>
            <person name="Shu S."/>
            <person name="Lovell J.T."/>
            <person name="Sreedasyam A."/>
            <person name="Maumus F."/>
            <person name="Tiley G.P."/>
            <person name="Fernandez-Pozo N."/>
            <person name="Barry K."/>
            <person name="Chen C."/>
            <person name="Wang M."/>
            <person name="Lipzen A."/>
            <person name="Daum C."/>
            <person name="Saski C.A."/>
            <person name="Payton A.C."/>
            <person name="Mcbreen J.C."/>
            <person name="Conrad R.E."/>
            <person name="Kollar L.M."/>
            <person name="Olsson S."/>
            <person name="Huttunen S."/>
            <person name="Landis J.B."/>
            <person name="Wickett N.J."/>
            <person name="Johnson M.G."/>
            <person name="Rensing S.A."/>
            <person name="Grimwood J."/>
            <person name="Schmutz J."/>
            <person name="Mcdaniel S.F."/>
        </authorList>
    </citation>
    <scope>NUCLEOTIDE SEQUENCE [LARGE SCALE GENOMIC DNA]</scope>
    <source>
        <strain evidence="7 8">R40</strain>
    </source>
</reference>
<dbReference type="InterPro" id="IPR037045">
    <property type="entry name" value="S8pro/Inhibitor_I9_sf"/>
</dbReference>
<dbReference type="Gene3D" id="3.40.50.200">
    <property type="entry name" value="Peptidase S8/S53 domain"/>
    <property type="match status" value="2"/>
</dbReference>
<feature type="chain" id="PRO_5035902690" description="Subtilisin-like protease" evidence="3">
    <location>
        <begin position="26"/>
        <end position="753"/>
    </location>
</feature>
<keyword evidence="8" id="KW-1185">Reference proteome</keyword>
<evidence type="ECO:0000259" key="6">
    <source>
        <dbReference type="Pfam" id="PF17766"/>
    </source>
</evidence>
<dbReference type="GO" id="GO:0006508">
    <property type="term" value="P:proteolysis"/>
    <property type="evidence" value="ECO:0007669"/>
    <property type="project" value="InterPro"/>
</dbReference>
<dbReference type="InterPro" id="IPR041469">
    <property type="entry name" value="Subtilisin-like_FN3"/>
</dbReference>
<gene>
    <name evidence="7" type="ORF">KC19_6G134200</name>
</gene>
<evidence type="ECO:0000256" key="3">
    <source>
        <dbReference type="SAM" id="SignalP"/>
    </source>
</evidence>
<organism evidence="7 8">
    <name type="scientific">Ceratodon purpureus</name>
    <name type="common">Fire moss</name>
    <name type="synonym">Dicranum purpureum</name>
    <dbReference type="NCBI Taxonomy" id="3225"/>
    <lineage>
        <taxon>Eukaryota</taxon>
        <taxon>Viridiplantae</taxon>
        <taxon>Streptophyta</taxon>
        <taxon>Embryophyta</taxon>
        <taxon>Bryophyta</taxon>
        <taxon>Bryophytina</taxon>
        <taxon>Bryopsida</taxon>
        <taxon>Dicranidae</taxon>
        <taxon>Pseudoditrichales</taxon>
        <taxon>Ditrichaceae</taxon>
        <taxon>Ceratodon</taxon>
    </lineage>
</organism>
<accession>A0A8T0HHT3</accession>
<evidence type="ECO:0000256" key="1">
    <source>
        <dbReference type="ARBA" id="ARBA00011073"/>
    </source>
</evidence>
<feature type="domain" description="Peptidase S8/S53" evidence="4">
    <location>
        <begin position="162"/>
        <end position="600"/>
    </location>
</feature>
<dbReference type="SUPFAM" id="SSF52743">
    <property type="entry name" value="Subtilisin-like"/>
    <property type="match status" value="1"/>
</dbReference>
<dbReference type="Gene3D" id="3.50.30.30">
    <property type="match status" value="1"/>
</dbReference>
<dbReference type="AlphaFoldDB" id="A0A8T0HHT3"/>
<dbReference type="EMBL" id="CM026427">
    <property type="protein sequence ID" value="KAG0570034.1"/>
    <property type="molecule type" value="Genomic_DNA"/>
</dbReference>
<evidence type="ECO:0000313" key="7">
    <source>
        <dbReference type="EMBL" id="KAG0570034.1"/>
    </source>
</evidence>
<evidence type="ECO:0008006" key="9">
    <source>
        <dbReference type="Google" id="ProtNLM"/>
    </source>
</evidence>
<dbReference type="Proteomes" id="UP000822688">
    <property type="component" value="Chromosome 6"/>
</dbReference>
<protein>
    <recommendedName>
        <fullName evidence="9">Subtilisin-like protease</fullName>
    </recommendedName>
</protein>
<keyword evidence="3" id="KW-0732">Signal</keyword>
<dbReference type="CDD" id="cd02120">
    <property type="entry name" value="PA_subtilisin_like"/>
    <property type="match status" value="1"/>
</dbReference>
<feature type="domain" description="Subtilisin-like protease fibronectin type-III" evidence="6">
    <location>
        <begin position="661"/>
        <end position="749"/>
    </location>
</feature>
<dbReference type="PANTHER" id="PTHR10795">
    <property type="entry name" value="PROPROTEIN CONVERTASE SUBTILISIN/KEXIN"/>
    <property type="match status" value="1"/>
</dbReference>
<dbReference type="FunFam" id="3.50.30.30:FF:000005">
    <property type="entry name" value="subtilisin-like protease SBT1.5"/>
    <property type="match status" value="1"/>
</dbReference>
<dbReference type="Pfam" id="PF05922">
    <property type="entry name" value="Inhibitor_I9"/>
    <property type="match status" value="1"/>
</dbReference>
<feature type="region of interest" description="Disordered" evidence="2">
    <location>
        <begin position="239"/>
        <end position="258"/>
    </location>
</feature>
<dbReference type="InterPro" id="IPR034197">
    <property type="entry name" value="Peptidases_S8_3"/>
</dbReference>
<dbReference type="Pfam" id="PF00082">
    <property type="entry name" value="Peptidase_S8"/>
    <property type="match status" value="1"/>
</dbReference>
<dbReference type="InterPro" id="IPR000209">
    <property type="entry name" value="Peptidase_S8/S53_dom"/>
</dbReference>
<dbReference type="InterPro" id="IPR010259">
    <property type="entry name" value="S8pro/Inhibitor_I9"/>
</dbReference>
<dbReference type="Gene3D" id="2.60.40.2310">
    <property type="match status" value="1"/>
</dbReference>
<feature type="domain" description="Inhibitor I9" evidence="5">
    <location>
        <begin position="49"/>
        <end position="135"/>
    </location>
</feature>
<dbReference type="Gene3D" id="3.30.70.80">
    <property type="entry name" value="Peptidase S8 propeptide/proteinase inhibitor I9"/>
    <property type="match status" value="1"/>
</dbReference>